<dbReference type="RefSeq" id="WP_145735669.1">
    <property type="nucleotide sequence ID" value="NZ_VIWX01000001.1"/>
</dbReference>
<accession>A0A561V7D2</accession>
<proteinExistence type="predicted"/>
<dbReference type="AlphaFoldDB" id="A0A561V7D2"/>
<dbReference type="Proteomes" id="UP000316184">
    <property type="component" value="Unassembled WGS sequence"/>
</dbReference>
<name>A0A561V7D2_9PSEU</name>
<protein>
    <submittedName>
        <fullName evidence="2">Uncharacterized protein</fullName>
    </submittedName>
</protein>
<keyword evidence="1" id="KW-0812">Transmembrane</keyword>
<feature type="transmembrane region" description="Helical" evidence="1">
    <location>
        <begin position="54"/>
        <end position="71"/>
    </location>
</feature>
<keyword evidence="1" id="KW-0472">Membrane</keyword>
<evidence type="ECO:0000313" key="2">
    <source>
        <dbReference type="EMBL" id="TWG07524.1"/>
    </source>
</evidence>
<dbReference type="EMBL" id="VIWX01000001">
    <property type="protein sequence ID" value="TWG07524.1"/>
    <property type="molecule type" value="Genomic_DNA"/>
</dbReference>
<organism evidence="2 3">
    <name type="scientific">Saccharopolyspora dendranthemae</name>
    <dbReference type="NCBI Taxonomy" id="1181886"/>
    <lineage>
        <taxon>Bacteria</taxon>
        <taxon>Bacillati</taxon>
        <taxon>Actinomycetota</taxon>
        <taxon>Actinomycetes</taxon>
        <taxon>Pseudonocardiales</taxon>
        <taxon>Pseudonocardiaceae</taxon>
        <taxon>Saccharopolyspora</taxon>
    </lineage>
</organism>
<evidence type="ECO:0000313" key="3">
    <source>
        <dbReference type="Proteomes" id="UP000316184"/>
    </source>
</evidence>
<gene>
    <name evidence="2" type="ORF">FHU35_11140</name>
</gene>
<dbReference type="OrthoDB" id="9918677at2"/>
<reference evidence="2 3" key="1">
    <citation type="submission" date="2019-06" db="EMBL/GenBank/DDBJ databases">
        <title>Sequencing the genomes of 1000 actinobacteria strains.</title>
        <authorList>
            <person name="Klenk H.-P."/>
        </authorList>
    </citation>
    <scope>NUCLEOTIDE SEQUENCE [LARGE SCALE GENOMIC DNA]</scope>
    <source>
        <strain evidence="2 3">DSM 46699</strain>
    </source>
</reference>
<comment type="caution">
    <text evidence="2">The sequence shown here is derived from an EMBL/GenBank/DDBJ whole genome shotgun (WGS) entry which is preliminary data.</text>
</comment>
<keyword evidence="3" id="KW-1185">Reference proteome</keyword>
<evidence type="ECO:0000256" key="1">
    <source>
        <dbReference type="SAM" id="Phobius"/>
    </source>
</evidence>
<sequence>MPTGALRWTLLLVLTLGVLLMHHVPAQHDSHHAQHAVAAHAQVDAPDSAPDGHGALHLCLAIAASFLALVAPKLRLVIGTPGEMSLPRLRRTLERARPPDPLPRRLAALCVLRR</sequence>
<keyword evidence="1" id="KW-1133">Transmembrane helix</keyword>